<evidence type="ECO:0000313" key="3">
    <source>
        <dbReference type="Proteomes" id="UP001432027"/>
    </source>
</evidence>
<evidence type="ECO:0000313" key="2">
    <source>
        <dbReference type="EMBL" id="GMS95580.1"/>
    </source>
</evidence>
<organism evidence="2 3">
    <name type="scientific">Pristionchus entomophagus</name>
    <dbReference type="NCBI Taxonomy" id="358040"/>
    <lineage>
        <taxon>Eukaryota</taxon>
        <taxon>Metazoa</taxon>
        <taxon>Ecdysozoa</taxon>
        <taxon>Nematoda</taxon>
        <taxon>Chromadorea</taxon>
        <taxon>Rhabditida</taxon>
        <taxon>Rhabditina</taxon>
        <taxon>Diplogasteromorpha</taxon>
        <taxon>Diplogasteroidea</taxon>
        <taxon>Neodiplogasteridae</taxon>
        <taxon>Pristionchus</taxon>
    </lineage>
</organism>
<dbReference type="Proteomes" id="UP001432027">
    <property type="component" value="Unassembled WGS sequence"/>
</dbReference>
<feature type="region of interest" description="Disordered" evidence="1">
    <location>
        <begin position="109"/>
        <end position="137"/>
    </location>
</feature>
<proteinExistence type="predicted"/>
<dbReference type="EMBL" id="BTSX01000004">
    <property type="protein sequence ID" value="GMS95580.1"/>
    <property type="molecule type" value="Genomic_DNA"/>
</dbReference>
<feature type="compositionally biased region" description="Acidic residues" evidence="1">
    <location>
        <begin position="16"/>
        <end position="26"/>
    </location>
</feature>
<accession>A0AAV5TMS9</accession>
<protein>
    <submittedName>
        <fullName evidence="2">Uncharacterized protein</fullName>
    </submittedName>
</protein>
<feature type="compositionally biased region" description="Basic and acidic residues" evidence="1">
    <location>
        <begin position="27"/>
        <end position="40"/>
    </location>
</feature>
<feature type="region of interest" description="Disordered" evidence="1">
    <location>
        <begin position="152"/>
        <end position="197"/>
    </location>
</feature>
<keyword evidence="3" id="KW-1185">Reference proteome</keyword>
<evidence type="ECO:0000256" key="1">
    <source>
        <dbReference type="SAM" id="MobiDB-lite"/>
    </source>
</evidence>
<sequence length="266" mass="28732">STADESEGEKEREREGEETEEYEESTADEKEKEVKKDEYRKRKQSGVMASGGMKKEEESEKKEEPPKKSFMPSVHASTGLAPASLPHVKLPLLEEKVDINELARRVYGDTTMRDLSSSSSVPSMGKTQPTPKRQSINDRLKNEFALPSLVTVPPPLLASSSHSPSPSSLPSTSAITLSSPSISSISTPIGGRIHRNRLSDQRADNVIPPGLMMACPRPSSAVSLVPLVSPSPSSIQDPSHAPPPSTPSKSNYSFLQKAASVRSTSK</sequence>
<feature type="compositionally biased region" description="Low complexity" evidence="1">
    <location>
        <begin position="152"/>
        <end position="189"/>
    </location>
</feature>
<name>A0AAV5TMS9_9BILA</name>
<feature type="compositionally biased region" description="Basic and acidic residues" evidence="1">
    <location>
        <begin position="53"/>
        <end position="67"/>
    </location>
</feature>
<feature type="compositionally biased region" description="Polar residues" evidence="1">
    <location>
        <begin position="113"/>
        <end position="134"/>
    </location>
</feature>
<feature type="region of interest" description="Disordered" evidence="1">
    <location>
        <begin position="225"/>
        <end position="266"/>
    </location>
</feature>
<dbReference type="AlphaFoldDB" id="A0AAV5TMS9"/>
<comment type="caution">
    <text evidence="2">The sequence shown here is derived from an EMBL/GenBank/DDBJ whole genome shotgun (WGS) entry which is preliminary data.</text>
</comment>
<gene>
    <name evidence="2" type="ORF">PENTCL1PPCAC_17755</name>
</gene>
<reference evidence="2" key="1">
    <citation type="submission" date="2023-10" db="EMBL/GenBank/DDBJ databases">
        <title>Genome assembly of Pristionchus species.</title>
        <authorList>
            <person name="Yoshida K."/>
            <person name="Sommer R.J."/>
        </authorList>
    </citation>
    <scope>NUCLEOTIDE SEQUENCE</scope>
    <source>
        <strain evidence="2">RS0144</strain>
    </source>
</reference>
<feature type="region of interest" description="Disordered" evidence="1">
    <location>
        <begin position="1"/>
        <end position="85"/>
    </location>
</feature>
<feature type="non-terminal residue" evidence="2">
    <location>
        <position position="1"/>
    </location>
</feature>
<feature type="compositionally biased region" description="Low complexity" evidence="1">
    <location>
        <begin position="225"/>
        <end position="234"/>
    </location>
</feature>